<evidence type="ECO:0000256" key="9">
    <source>
        <dbReference type="ARBA" id="ARBA00022679"/>
    </source>
</evidence>
<dbReference type="InterPro" id="IPR051182">
    <property type="entry name" value="Euk_NMN_adenylyltrnsfrase"/>
</dbReference>
<evidence type="ECO:0000256" key="20">
    <source>
        <dbReference type="RuleBase" id="RU362021"/>
    </source>
</evidence>
<dbReference type="Proteomes" id="UP000261560">
    <property type="component" value="Unplaced"/>
</dbReference>
<dbReference type="UniPathway" id="UPA00253">
    <property type="reaction ID" value="UER00332"/>
</dbReference>
<comment type="catalytic activity">
    <reaction evidence="17">
        <text>nicotinate beta-D-ribonucleotide + ATP + H(+) = deamido-NAD(+) + diphosphate</text>
        <dbReference type="Rhea" id="RHEA:22860"/>
        <dbReference type="ChEBI" id="CHEBI:15378"/>
        <dbReference type="ChEBI" id="CHEBI:30616"/>
        <dbReference type="ChEBI" id="CHEBI:33019"/>
        <dbReference type="ChEBI" id="CHEBI:57502"/>
        <dbReference type="ChEBI" id="CHEBI:58437"/>
        <dbReference type="EC" id="2.7.7.18"/>
    </reaction>
    <physiologicalReaction direction="left-to-right" evidence="17">
        <dbReference type="Rhea" id="RHEA:22861"/>
    </physiologicalReaction>
    <physiologicalReaction direction="right-to-left" evidence="17">
        <dbReference type="Rhea" id="RHEA:22862"/>
    </physiologicalReaction>
</comment>
<evidence type="ECO:0000256" key="3">
    <source>
        <dbReference type="ARBA" id="ARBA00004123"/>
    </source>
</evidence>
<dbReference type="GO" id="GO:0004515">
    <property type="term" value="F:nicotinate-nucleotide adenylyltransferase activity"/>
    <property type="evidence" value="ECO:0007669"/>
    <property type="project" value="UniProtKB-EC"/>
</dbReference>
<proteinExistence type="inferred from homology"/>
<keyword evidence="13 20" id="KW-0067">ATP-binding</keyword>
<sequence length="262" mass="29927">MPNHKVTEVVLLACGSFNPITNMHLRMFELARDHLHDTGQYNVVKGIISPVGDAYKKKGLIEASHRLEMARLATANSDWITVDDWESLQPEWLETAKVVRDASMRIILRAPGIKREKVTSVRVKSKMINGPQLMLLCGADVLESFAVPNLWKQEDIAEIVGFYGLVCITRSGSDPYKFIQQSDDLWTHHKNIHVVHEWITNEISATHVRRALRRGHSVRYLVPENVIDYIREQRLYSAESERKNSDIVLAPLQRYTRASSSS</sequence>
<dbReference type="PANTHER" id="PTHR12039:SF21">
    <property type="entry name" value="NICOTINAMIDE_NICOTINIC ACID MONONUCLEOTIDE ADENYLYLTRANSFERASE 1"/>
    <property type="match status" value="1"/>
</dbReference>
<evidence type="ECO:0000256" key="17">
    <source>
        <dbReference type="ARBA" id="ARBA00048514"/>
    </source>
</evidence>
<evidence type="ECO:0000256" key="1">
    <source>
        <dbReference type="ARBA" id="ARBA00001946"/>
    </source>
</evidence>
<keyword evidence="10 20" id="KW-0548">Nucleotidyltransferase</keyword>
<dbReference type="SUPFAM" id="SSF52374">
    <property type="entry name" value="Nucleotidylyl transferase"/>
    <property type="match status" value="1"/>
</dbReference>
<evidence type="ECO:0000256" key="15">
    <source>
        <dbReference type="ARBA" id="ARBA00023027"/>
    </source>
</evidence>
<evidence type="ECO:0000256" key="12">
    <source>
        <dbReference type="ARBA" id="ARBA00022833"/>
    </source>
</evidence>
<dbReference type="GO" id="GO:0005634">
    <property type="term" value="C:nucleus"/>
    <property type="evidence" value="ECO:0007669"/>
    <property type="project" value="UniProtKB-SubCell"/>
</dbReference>
<evidence type="ECO:0000256" key="16">
    <source>
        <dbReference type="ARBA" id="ARBA00023242"/>
    </source>
</evidence>
<keyword evidence="23" id="KW-1185">Reference proteome</keyword>
<reference evidence="22" key="2">
    <citation type="submission" date="2025-09" db="UniProtKB">
        <authorList>
            <consortium name="Ensembl"/>
        </authorList>
    </citation>
    <scope>IDENTIFICATION</scope>
</reference>
<feature type="domain" description="Cytidyltransferase-like" evidence="21">
    <location>
        <begin position="12"/>
        <end position="210"/>
    </location>
</feature>
<comment type="pathway">
    <text evidence="5">Cofactor biosynthesis; NAD(+) biosynthesis; deamido-NAD(+) from nicotinate D-ribonucleotide: step 1/1.</text>
</comment>
<comment type="subcellular location">
    <subcellularLocation>
        <location evidence="3">Nucleus</location>
    </subcellularLocation>
</comment>
<dbReference type="Pfam" id="PF01467">
    <property type="entry name" value="CTP_transf_like"/>
    <property type="match status" value="1"/>
</dbReference>
<dbReference type="InterPro" id="IPR004821">
    <property type="entry name" value="Cyt_trans-like"/>
</dbReference>
<name>A0A3B3BAC1_ORYME</name>
<evidence type="ECO:0000256" key="5">
    <source>
        <dbReference type="ARBA" id="ARBA00005019"/>
    </source>
</evidence>
<keyword evidence="7" id="KW-0597">Phosphoprotein</keyword>
<keyword evidence="9 20" id="KW-0808">Transferase</keyword>
<keyword evidence="16" id="KW-0539">Nucleus</keyword>
<dbReference type="AlphaFoldDB" id="A0A3B3BAC1"/>
<protein>
    <recommendedName>
        <fullName evidence="20">Nicotinamide-nucleotide adenylyltransferase</fullName>
        <ecNumber evidence="20">2.7.7.1</ecNumber>
        <ecNumber evidence="20">2.7.7.18</ecNumber>
    </recommendedName>
</protein>
<evidence type="ECO:0000313" key="23">
    <source>
        <dbReference type="Proteomes" id="UP000261560"/>
    </source>
</evidence>
<accession>A0A3B3BAC1</accession>
<comment type="subunit">
    <text evidence="19">Homohexamer. Interacts with ADPRT/PARP1.</text>
</comment>
<evidence type="ECO:0000256" key="13">
    <source>
        <dbReference type="ARBA" id="ARBA00022840"/>
    </source>
</evidence>
<dbReference type="InterPro" id="IPR005248">
    <property type="entry name" value="NadD/NMNAT"/>
</dbReference>
<keyword evidence="11 20" id="KW-0547">Nucleotide-binding</keyword>
<dbReference type="Ensembl" id="ENSOMET00000013262.1">
    <property type="protein sequence ID" value="ENSOMEP00000001988.1"/>
    <property type="gene ID" value="ENSOMEG00000002909.1"/>
</dbReference>
<dbReference type="GO" id="GO:0000309">
    <property type="term" value="F:nicotinamide-nucleotide adenylyltransferase activity"/>
    <property type="evidence" value="ECO:0007669"/>
    <property type="project" value="UniProtKB-EC"/>
</dbReference>
<dbReference type="Gene3D" id="3.40.50.620">
    <property type="entry name" value="HUPs"/>
    <property type="match status" value="1"/>
</dbReference>
<evidence type="ECO:0000256" key="2">
    <source>
        <dbReference type="ARBA" id="ARBA00001947"/>
    </source>
</evidence>
<comment type="pathway">
    <text evidence="4 20">Cofactor biosynthesis; NAD(+) biosynthesis; NAD(+) from nicotinamide D-ribonucleotide: step 1/1.</text>
</comment>
<comment type="cofactor">
    <cofactor evidence="2">
        <name>Zn(2+)</name>
        <dbReference type="ChEBI" id="CHEBI:29105"/>
    </cofactor>
</comment>
<comment type="cofactor">
    <cofactor evidence="1">
        <name>Mg(2+)</name>
        <dbReference type="ChEBI" id="CHEBI:18420"/>
    </cofactor>
</comment>
<comment type="similarity">
    <text evidence="6 20">Belongs to the eukaryotic NMN adenylyltransferase family.</text>
</comment>
<evidence type="ECO:0000256" key="6">
    <source>
        <dbReference type="ARBA" id="ARBA00007064"/>
    </source>
</evidence>
<dbReference type="GO" id="GO:0009435">
    <property type="term" value="P:NAD+ biosynthetic process"/>
    <property type="evidence" value="ECO:0007669"/>
    <property type="project" value="UniProtKB-UniPathway"/>
</dbReference>
<dbReference type="GO" id="GO:0005524">
    <property type="term" value="F:ATP binding"/>
    <property type="evidence" value="ECO:0007669"/>
    <property type="project" value="UniProtKB-KW"/>
</dbReference>
<dbReference type="InterPro" id="IPR045094">
    <property type="entry name" value="NMNAT_euk"/>
</dbReference>
<reference evidence="22" key="1">
    <citation type="submission" date="2025-08" db="UniProtKB">
        <authorList>
            <consortium name="Ensembl"/>
        </authorList>
    </citation>
    <scope>IDENTIFICATION</scope>
</reference>
<evidence type="ECO:0000256" key="18">
    <source>
        <dbReference type="ARBA" id="ARBA00048969"/>
    </source>
</evidence>
<keyword evidence="15 20" id="KW-0520">NAD</keyword>
<evidence type="ECO:0000256" key="10">
    <source>
        <dbReference type="ARBA" id="ARBA00022695"/>
    </source>
</evidence>
<dbReference type="EC" id="2.7.7.18" evidence="20"/>
<dbReference type="InterPro" id="IPR014729">
    <property type="entry name" value="Rossmann-like_a/b/a_fold"/>
</dbReference>
<evidence type="ECO:0000256" key="8">
    <source>
        <dbReference type="ARBA" id="ARBA00022642"/>
    </source>
</evidence>
<dbReference type="NCBIfam" id="TIGR00482">
    <property type="entry name" value="nicotinate (nicotinamide) nucleotide adenylyltransferase"/>
    <property type="match status" value="1"/>
</dbReference>
<dbReference type="FunFam" id="3.40.50.620:FF:000101">
    <property type="entry name" value="Nicotinamide-nucleotide adenylyltransferase"/>
    <property type="match status" value="1"/>
</dbReference>
<evidence type="ECO:0000256" key="4">
    <source>
        <dbReference type="ARBA" id="ARBA00004658"/>
    </source>
</evidence>
<dbReference type="CDD" id="cd09286">
    <property type="entry name" value="NMNAT_Eukarya"/>
    <property type="match status" value="1"/>
</dbReference>
<keyword evidence="12" id="KW-0862">Zinc</keyword>
<evidence type="ECO:0000313" key="22">
    <source>
        <dbReference type="Ensembl" id="ENSOMEP00000001988.1"/>
    </source>
</evidence>
<evidence type="ECO:0000259" key="21">
    <source>
        <dbReference type="Pfam" id="PF01467"/>
    </source>
</evidence>
<organism evidence="22 23">
    <name type="scientific">Oryzias melastigma</name>
    <name type="common">Marine medaka</name>
    <dbReference type="NCBI Taxonomy" id="30732"/>
    <lineage>
        <taxon>Eukaryota</taxon>
        <taxon>Metazoa</taxon>
        <taxon>Chordata</taxon>
        <taxon>Craniata</taxon>
        <taxon>Vertebrata</taxon>
        <taxon>Euteleostomi</taxon>
        <taxon>Actinopterygii</taxon>
        <taxon>Neopterygii</taxon>
        <taxon>Teleostei</taxon>
        <taxon>Neoteleostei</taxon>
        <taxon>Acanthomorphata</taxon>
        <taxon>Ovalentaria</taxon>
        <taxon>Atherinomorphae</taxon>
        <taxon>Beloniformes</taxon>
        <taxon>Adrianichthyidae</taxon>
        <taxon>Oryziinae</taxon>
        <taxon>Oryzias</taxon>
    </lineage>
</organism>
<keyword evidence="8 20" id="KW-0662">Pyridine nucleotide biosynthesis</keyword>
<dbReference type="EC" id="2.7.7.1" evidence="20"/>
<evidence type="ECO:0000256" key="7">
    <source>
        <dbReference type="ARBA" id="ARBA00022553"/>
    </source>
</evidence>
<comment type="catalytic activity">
    <reaction evidence="18">
        <text>beta-nicotinamide D-ribonucleotide + ATP + H(+) = diphosphate + NAD(+)</text>
        <dbReference type="Rhea" id="RHEA:21360"/>
        <dbReference type="ChEBI" id="CHEBI:14649"/>
        <dbReference type="ChEBI" id="CHEBI:15378"/>
        <dbReference type="ChEBI" id="CHEBI:30616"/>
        <dbReference type="ChEBI" id="CHEBI:33019"/>
        <dbReference type="ChEBI" id="CHEBI:57540"/>
        <dbReference type="EC" id="2.7.7.1"/>
    </reaction>
    <physiologicalReaction direction="left-to-right" evidence="18">
        <dbReference type="Rhea" id="RHEA:21361"/>
    </physiologicalReaction>
    <physiologicalReaction direction="right-to-left" evidence="18">
        <dbReference type="Rhea" id="RHEA:21362"/>
    </physiologicalReaction>
</comment>
<keyword evidence="14" id="KW-0460">Magnesium</keyword>
<dbReference type="PANTHER" id="PTHR12039">
    <property type="entry name" value="NICOTINAMIDE MONONUCLEOTIDE ADENYLYLTRANSFERASE"/>
    <property type="match status" value="1"/>
</dbReference>
<evidence type="ECO:0000256" key="19">
    <source>
        <dbReference type="ARBA" id="ARBA00064648"/>
    </source>
</evidence>
<evidence type="ECO:0000256" key="11">
    <source>
        <dbReference type="ARBA" id="ARBA00022741"/>
    </source>
</evidence>
<dbReference type="GeneTree" id="ENSGT00950000183179"/>
<evidence type="ECO:0000256" key="14">
    <source>
        <dbReference type="ARBA" id="ARBA00022842"/>
    </source>
</evidence>